<evidence type="ECO:0000313" key="3">
    <source>
        <dbReference type="Proteomes" id="UP000288805"/>
    </source>
</evidence>
<dbReference type="EMBL" id="QGNW01000055">
    <property type="protein sequence ID" value="RVX05657.1"/>
    <property type="molecule type" value="Genomic_DNA"/>
</dbReference>
<evidence type="ECO:0000256" key="1">
    <source>
        <dbReference type="SAM" id="MobiDB-lite"/>
    </source>
</evidence>
<proteinExistence type="predicted"/>
<sequence length="526" mass="57575">MEFGAREVADEALRFCCGAGDGIGDGTGMGIGDGTGVGTGDGIGEGSGDCFVKSMGSELSTLGLFCDGRPPDLVRYRFAGGFGGAGFTGGGIAFGCEGSETGSGTRPFRKLLLRLEGDEDLTSLVRAISSCRNLAGMDAQMTGINRNNGRLRVSLSFATKSQFRSKTPFSQPLRNAFSQLPNECHCAAKWHSCAKFTFAIAKYPAEWDFLLRNLGFTTSVFRNCEGEFGTQVPLRSTVTFIWQLRNALRSGCKNGVLLRNWDFVAKLKLTLSPSVILIYTGHLSCEKGFKIRARHSRSLFVFVLESRRPSLRSSSPTIRSGQVSQLKMARTREAKSSSLSSRKRSLRKGPVLDPVSEPSQPKAIPPPVKPVPPKLPAKRYLTRSGGRPSQKRPRVESSEPIDLTEQFPEPSPIPSPIPTPVPSSIPMPVPSPMPSPAPQAKSQEPQPPLPEPQIPSEIAPKEVIRRPMLTQPPIEGNLDCRARAFHSELCFNIAAFRVRPELAQTFNLLRRYHMEHLLTPRDFFYP</sequence>
<feature type="compositionally biased region" description="Low complexity" evidence="1">
    <location>
        <begin position="311"/>
        <end position="320"/>
    </location>
</feature>
<dbReference type="Proteomes" id="UP000288805">
    <property type="component" value="Unassembled WGS sequence"/>
</dbReference>
<feature type="compositionally biased region" description="Pro residues" evidence="1">
    <location>
        <begin position="363"/>
        <end position="375"/>
    </location>
</feature>
<dbReference type="AlphaFoldDB" id="A0A438J9M0"/>
<feature type="compositionally biased region" description="Pro residues" evidence="1">
    <location>
        <begin position="409"/>
        <end position="437"/>
    </location>
</feature>
<feature type="region of interest" description="Disordered" evidence="1">
    <location>
        <begin position="311"/>
        <end position="459"/>
    </location>
</feature>
<name>A0A438J9M0_VITVI</name>
<organism evidence="2 3">
    <name type="scientific">Vitis vinifera</name>
    <name type="common">Grape</name>
    <dbReference type="NCBI Taxonomy" id="29760"/>
    <lineage>
        <taxon>Eukaryota</taxon>
        <taxon>Viridiplantae</taxon>
        <taxon>Streptophyta</taxon>
        <taxon>Embryophyta</taxon>
        <taxon>Tracheophyta</taxon>
        <taxon>Spermatophyta</taxon>
        <taxon>Magnoliopsida</taxon>
        <taxon>eudicotyledons</taxon>
        <taxon>Gunneridae</taxon>
        <taxon>Pentapetalae</taxon>
        <taxon>rosids</taxon>
        <taxon>Vitales</taxon>
        <taxon>Vitaceae</taxon>
        <taxon>Viteae</taxon>
        <taxon>Vitis</taxon>
    </lineage>
</organism>
<protein>
    <submittedName>
        <fullName evidence="2">Uncharacterized protein</fullName>
    </submittedName>
</protein>
<comment type="caution">
    <text evidence="2">The sequence shown here is derived from an EMBL/GenBank/DDBJ whole genome shotgun (WGS) entry which is preliminary data.</text>
</comment>
<gene>
    <name evidence="2" type="ORF">CK203_027358</name>
</gene>
<evidence type="ECO:0000313" key="2">
    <source>
        <dbReference type="EMBL" id="RVX05657.1"/>
    </source>
</evidence>
<reference evidence="2 3" key="1">
    <citation type="journal article" date="2018" name="PLoS Genet.">
        <title>Population sequencing reveals clonal diversity and ancestral inbreeding in the grapevine cultivar Chardonnay.</title>
        <authorList>
            <person name="Roach M.J."/>
            <person name="Johnson D.L."/>
            <person name="Bohlmann J."/>
            <person name="van Vuuren H.J."/>
            <person name="Jones S.J."/>
            <person name="Pretorius I.S."/>
            <person name="Schmidt S.A."/>
            <person name="Borneman A.R."/>
        </authorList>
    </citation>
    <scope>NUCLEOTIDE SEQUENCE [LARGE SCALE GENOMIC DNA]</scope>
    <source>
        <strain evidence="3">cv. Chardonnay</strain>
        <tissue evidence="2">Leaf</tissue>
    </source>
</reference>
<accession>A0A438J9M0</accession>